<keyword evidence="3" id="KW-0804">Transcription</keyword>
<keyword evidence="7" id="KW-1185">Reference proteome</keyword>
<dbReference type="NCBIfam" id="TIGR02018">
    <property type="entry name" value="his_ut_repres"/>
    <property type="match status" value="1"/>
</dbReference>
<dbReference type="Gene3D" id="3.40.1410.10">
    <property type="entry name" value="Chorismate lyase-like"/>
    <property type="match status" value="1"/>
</dbReference>
<dbReference type="PROSITE" id="PS50949">
    <property type="entry name" value="HTH_GNTR"/>
    <property type="match status" value="1"/>
</dbReference>
<dbReference type="InterPro" id="IPR010248">
    <property type="entry name" value="His_ut_repres"/>
</dbReference>
<dbReference type="SMART" id="SM00866">
    <property type="entry name" value="UTRA"/>
    <property type="match status" value="1"/>
</dbReference>
<protein>
    <recommendedName>
        <fullName evidence="4">Histidine utilization repressor</fullName>
    </recommendedName>
</protein>
<dbReference type="EMBL" id="CADIKH010000006">
    <property type="protein sequence ID" value="CAB3751549.1"/>
    <property type="molecule type" value="Genomic_DNA"/>
</dbReference>
<dbReference type="InterPro" id="IPR028978">
    <property type="entry name" value="Chorismate_lyase_/UTRA_dom_sf"/>
</dbReference>
<dbReference type="InterPro" id="IPR036390">
    <property type="entry name" value="WH_DNA-bd_sf"/>
</dbReference>
<sequence length="299" mass="33282">MLPQMRDQGPPPTGGAVRSNVAAALSAVRLIRRIDDRQAHITHEVDEAMNTNGQAATVCARAAHENPLLAKTMPAYEQIKRYVVARIAEGIWKPGALIPSETELVKEFGVARMTVSRALRELTNERVLARVQGSGTYVAPQRYESTVLEVRNIADEIAARGHRHSAHVLVIEASSAPSALDALGLSAGPVFHSRIVHCEEGEPIQYEDRFVNPSVFPGYLEQDFTLETPNHYMMRVAPIQRAEFQIHAQKPDPYVRRHLQMEMGEPCLMLWRRTWVGAAVATSVQLWHRASRLHLGGVL</sequence>
<reference evidence="6 7" key="1">
    <citation type="submission" date="2020-04" db="EMBL/GenBank/DDBJ databases">
        <authorList>
            <person name="De Canck E."/>
        </authorList>
    </citation>
    <scope>NUCLEOTIDE SEQUENCE [LARGE SCALE GENOMIC DNA]</scope>
    <source>
        <strain evidence="6 7">LMG 29542</strain>
    </source>
</reference>
<evidence type="ECO:0000259" key="5">
    <source>
        <dbReference type="PROSITE" id="PS50949"/>
    </source>
</evidence>
<evidence type="ECO:0000256" key="4">
    <source>
        <dbReference type="NCBIfam" id="TIGR02018"/>
    </source>
</evidence>
<dbReference type="Pfam" id="PF07702">
    <property type="entry name" value="UTRA"/>
    <property type="match status" value="1"/>
</dbReference>
<dbReference type="Pfam" id="PF00392">
    <property type="entry name" value="GntR"/>
    <property type="match status" value="1"/>
</dbReference>
<evidence type="ECO:0000256" key="3">
    <source>
        <dbReference type="ARBA" id="ARBA00023163"/>
    </source>
</evidence>
<dbReference type="InterPro" id="IPR000524">
    <property type="entry name" value="Tscrpt_reg_HTH_GntR"/>
</dbReference>
<evidence type="ECO:0000256" key="2">
    <source>
        <dbReference type="ARBA" id="ARBA00023125"/>
    </source>
</evidence>
<gene>
    <name evidence="6" type="ORF">LMG29542_01492</name>
</gene>
<dbReference type="SMART" id="SM00345">
    <property type="entry name" value="HTH_GNTR"/>
    <property type="match status" value="1"/>
</dbReference>
<dbReference type="PANTHER" id="PTHR44846:SF16">
    <property type="entry name" value="TRANSCRIPTIONAL REGULATOR PHNF-RELATED"/>
    <property type="match status" value="1"/>
</dbReference>
<dbReference type="CDD" id="cd07377">
    <property type="entry name" value="WHTH_GntR"/>
    <property type="match status" value="1"/>
</dbReference>
<dbReference type="SUPFAM" id="SSF64288">
    <property type="entry name" value="Chorismate lyase-like"/>
    <property type="match status" value="1"/>
</dbReference>
<evidence type="ECO:0000313" key="7">
    <source>
        <dbReference type="Proteomes" id="UP000494363"/>
    </source>
</evidence>
<dbReference type="InterPro" id="IPR036388">
    <property type="entry name" value="WH-like_DNA-bd_sf"/>
</dbReference>
<dbReference type="SUPFAM" id="SSF46785">
    <property type="entry name" value="Winged helix' DNA-binding domain"/>
    <property type="match status" value="1"/>
</dbReference>
<dbReference type="Proteomes" id="UP000494363">
    <property type="component" value="Unassembled WGS sequence"/>
</dbReference>
<keyword evidence="1" id="KW-0805">Transcription regulation</keyword>
<evidence type="ECO:0000313" key="6">
    <source>
        <dbReference type="EMBL" id="CAB3751549.1"/>
    </source>
</evidence>
<dbReference type="InterPro" id="IPR011663">
    <property type="entry name" value="UTRA"/>
</dbReference>
<dbReference type="PANTHER" id="PTHR44846">
    <property type="entry name" value="MANNOSYL-D-GLYCERATE TRANSPORT/METABOLISM SYSTEM REPRESSOR MNGR-RELATED"/>
    <property type="match status" value="1"/>
</dbReference>
<proteinExistence type="predicted"/>
<dbReference type="GO" id="GO:0003677">
    <property type="term" value="F:DNA binding"/>
    <property type="evidence" value="ECO:0007669"/>
    <property type="project" value="UniProtKB-UniRule"/>
</dbReference>
<evidence type="ECO:0000256" key="1">
    <source>
        <dbReference type="ARBA" id="ARBA00023015"/>
    </source>
</evidence>
<keyword evidence="2" id="KW-0238">DNA-binding</keyword>
<dbReference type="GO" id="GO:0006547">
    <property type="term" value="P:L-histidine metabolic process"/>
    <property type="evidence" value="ECO:0007669"/>
    <property type="project" value="UniProtKB-UniRule"/>
</dbReference>
<dbReference type="Gene3D" id="1.10.10.10">
    <property type="entry name" value="Winged helix-like DNA-binding domain superfamily/Winged helix DNA-binding domain"/>
    <property type="match status" value="1"/>
</dbReference>
<dbReference type="GO" id="GO:0003700">
    <property type="term" value="F:DNA-binding transcription factor activity"/>
    <property type="evidence" value="ECO:0007669"/>
    <property type="project" value="UniProtKB-UniRule"/>
</dbReference>
<feature type="domain" description="HTH gntR-type" evidence="5">
    <location>
        <begin position="73"/>
        <end position="141"/>
    </location>
</feature>
<dbReference type="InterPro" id="IPR050679">
    <property type="entry name" value="Bact_HTH_transcr_reg"/>
</dbReference>
<dbReference type="GO" id="GO:0045892">
    <property type="term" value="P:negative regulation of DNA-templated transcription"/>
    <property type="evidence" value="ECO:0007669"/>
    <property type="project" value="UniProtKB-UniRule"/>
</dbReference>
<dbReference type="FunFam" id="1.10.10.10:FF:000079">
    <property type="entry name" value="GntR family transcriptional regulator"/>
    <property type="match status" value="1"/>
</dbReference>
<dbReference type="PRINTS" id="PR00035">
    <property type="entry name" value="HTHGNTR"/>
</dbReference>
<dbReference type="AlphaFoldDB" id="A0A6J5DB90"/>
<organism evidence="6 7">
    <name type="scientific">Paraburkholderia humisilvae</name>
    <dbReference type="NCBI Taxonomy" id="627669"/>
    <lineage>
        <taxon>Bacteria</taxon>
        <taxon>Pseudomonadati</taxon>
        <taxon>Pseudomonadota</taxon>
        <taxon>Betaproteobacteria</taxon>
        <taxon>Burkholderiales</taxon>
        <taxon>Burkholderiaceae</taxon>
        <taxon>Paraburkholderia</taxon>
    </lineage>
</organism>
<name>A0A6J5DB90_9BURK</name>
<accession>A0A6J5DB90</accession>